<organism evidence="3 4">
    <name type="scientific">Nesterenkonia sedimenti</name>
    <dbReference type="NCBI Taxonomy" id="1463632"/>
    <lineage>
        <taxon>Bacteria</taxon>
        <taxon>Bacillati</taxon>
        <taxon>Actinomycetota</taxon>
        <taxon>Actinomycetes</taxon>
        <taxon>Micrococcales</taxon>
        <taxon>Micrococcaceae</taxon>
        <taxon>Nesterenkonia</taxon>
    </lineage>
</organism>
<dbReference type="InterPro" id="IPR047650">
    <property type="entry name" value="Transpos_IS110"/>
</dbReference>
<dbReference type="PANTHER" id="PTHR33055:SF16">
    <property type="entry name" value="TRANSPOSASE FOR INSERTION SEQUENCE ELEMENT IS1547"/>
    <property type="match status" value="1"/>
</dbReference>
<dbReference type="InterPro" id="IPR003346">
    <property type="entry name" value="Transposase_20"/>
</dbReference>
<evidence type="ECO:0000313" key="3">
    <source>
        <dbReference type="EMBL" id="NLS11253.1"/>
    </source>
</evidence>
<feature type="coiled-coil region" evidence="1">
    <location>
        <begin position="9"/>
        <end position="36"/>
    </location>
</feature>
<dbReference type="PANTHER" id="PTHR33055">
    <property type="entry name" value="TRANSPOSASE FOR INSERTION SEQUENCE ELEMENT IS1111A"/>
    <property type="match status" value="1"/>
</dbReference>
<keyword evidence="4" id="KW-1185">Reference proteome</keyword>
<sequence length="230" mass="25487">MKKPPTGSLTLTRNAYRENQQRADQLESQMKALLEAHYPHLLEVYGVKTITASQLAVTAGGNPQRIHNEAAFASLCGAAPIPASSGKTNRHRLNRGGDRRGNSALHRIALVRMRHDPTTRAYVERRLGENKTKKEIIRCLKRAIAREVYKILTRPHEAETTVPDGAELCALRKTRNATLSDAARALGTWPARISDIEKHHRPLPDIANRYRPFAVERGGVSSQGARALIG</sequence>
<name>A0A7X8TM49_9MICC</name>
<keyword evidence="1" id="KW-0175">Coiled coil</keyword>
<accession>A0A7X8TM49</accession>
<protein>
    <submittedName>
        <fullName evidence="3">IS110 family transposase</fullName>
    </submittedName>
</protein>
<evidence type="ECO:0000259" key="2">
    <source>
        <dbReference type="Pfam" id="PF02371"/>
    </source>
</evidence>
<comment type="caution">
    <text evidence="3">The sequence shown here is derived from an EMBL/GenBank/DDBJ whole genome shotgun (WGS) entry which is preliminary data.</text>
</comment>
<feature type="domain" description="Transposase IS116/IS110/IS902 C-terminal" evidence="2">
    <location>
        <begin position="40"/>
        <end position="123"/>
    </location>
</feature>
<dbReference type="GO" id="GO:0006313">
    <property type="term" value="P:DNA transposition"/>
    <property type="evidence" value="ECO:0007669"/>
    <property type="project" value="InterPro"/>
</dbReference>
<dbReference type="Proteomes" id="UP000523139">
    <property type="component" value="Unassembled WGS sequence"/>
</dbReference>
<dbReference type="GO" id="GO:0003677">
    <property type="term" value="F:DNA binding"/>
    <property type="evidence" value="ECO:0007669"/>
    <property type="project" value="InterPro"/>
</dbReference>
<gene>
    <name evidence="3" type="ORF">HGQ17_14870</name>
</gene>
<evidence type="ECO:0000313" key="4">
    <source>
        <dbReference type="Proteomes" id="UP000523139"/>
    </source>
</evidence>
<reference evidence="3 4" key="1">
    <citation type="submission" date="2020-04" db="EMBL/GenBank/DDBJ databases">
        <title>Nesterenkonia sp. nov., isolated from marine sediment.</title>
        <authorList>
            <person name="Zhang G."/>
        </authorList>
    </citation>
    <scope>NUCLEOTIDE SEQUENCE [LARGE SCALE GENOMIC DNA]</scope>
    <source>
        <strain evidence="3 4">MY13</strain>
    </source>
</reference>
<dbReference type="Pfam" id="PF02371">
    <property type="entry name" value="Transposase_20"/>
    <property type="match status" value="1"/>
</dbReference>
<dbReference type="AlphaFoldDB" id="A0A7X8TM49"/>
<proteinExistence type="predicted"/>
<dbReference type="GO" id="GO:0004803">
    <property type="term" value="F:transposase activity"/>
    <property type="evidence" value="ECO:0007669"/>
    <property type="project" value="InterPro"/>
</dbReference>
<evidence type="ECO:0000256" key="1">
    <source>
        <dbReference type="SAM" id="Coils"/>
    </source>
</evidence>
<dbReference type="EMBL" id="JABAHY010000047">
    <property type="protein sequence ID" value="NLS11253.1"/>
    <property type="molecule type" value="Genomic_DNA"/>
</dbReference>